<dbReference type="InterPro" id="IPR004089">
    <property type="entry name" value="MCPsignal_dom"/>
</dbReference>
<sequence>MTIRGRLLALAIAMIALLGVVVAGWWGVFNHLKVNGPVYQRLAQTAALVADILPPPAYIVEAYLETALALDGPDSAVAAHRNRLRALEAEYQARHRFWATQGLAPELAGLILDRSFAPATAFFREAEEGLFPALERGDRVAAAASFARLTGFYQAHRAEIDRLVAAAQVEAQRVEAEAAAEDGDAKLLVGLLSGLGGLTALAAMLWVARGVVQPLHRLRAEVGRLGQGDTGTPVPDTDRADEIGPLARALEDWRRGLIAAAERRRQDEAEVARRERRAQTLQEASRRFEGGAVEVMEGLGAAILHLQDAAGTLSATADQTERQSRAVGAASERAAASVEAVGATGEALEGAAAEISRQVGQSAAIAASAAGEADAASRHLDGLTGAVERIGAVLTLIDSIAAQTNLLALNATIEAARAGEAGKGFAVVAGEVKALANQTARATEDIVGQIESVREETRQTVASIGGIGATIARMSDLSTAISGAVERQSAGTATIAREVAEAAAGTRGVAANIADVTRAAGATGAVAQGVLAAAADLDRHSRRLAEEISRFVAEIEAA</sequence>
<dbReference type="PROSITE" id="PS50111">
    <property type="entry name" value="CHEMOTAXIS_TRANSDUC_2"/>
    <property type="match status" value="1"/>
</dbReference>
<dbReference type="SMART" id="SM00304">
    <property type="entry name" value="HAMP"/>
    <property type="match status" value="1"/>
</dbReference>
<gene>
    <name evidence="6" type="ORF">ACFSNB_06900</name>
</gene>
<name>A0ABW5C884_9PROT</name>
<evidence type="ECO:0000256" key="3">
    <source>
        <dbReference type="PROSITE-ProRule" id="PRU00284"/>
    </source>
</evidence>
<evidence type="ECO:0000259" key="4">
    <source>
        <dbReference type="PROSITE" id="PS50111"/>
    </source>
</evidence>
<dbReference type="PROSITE" id="PS50885">
    <property type="entry name" value="HAMP"/>
    <property type="match status" value="1"/>
</dbReference>
<keyword evidence="7" id="KW-1185">Reference proteome</keyword>
<evidence type="ECO:0000313" key="6">
    <source>
        <dbReference type="EMBL" id="MFD2233529.1"/>
    </source>
</evidence>
<protein>
    <submittedName>
        <fullName evidence="6">Methyl-accepting chemotaxis protein</fullName>
    </submittedName>
</protein>
<keyword evidence="1 3" id="KW-0807">Transducer</keyword>
<dbReference type="Proteomes" id="UP001597296">
    <property type="component" value="Unassembled WGS sequence"/>
</dbReference>
<evidence type="ECO:0000313" key="7">
    <source>
        <dbReference type="Proteomes" id="UP001597296"/>
    </source>
</evidence>
<evidence type="ECO:0000256" key="2">
    <source>
        <dbReference type="ARBA" id="ARBA00029447"/>
    </source>
</evidence>
<organism evidence="6 7">
    <name type="scientific">Phaeospirillum tilakii</name>
    <dbReference type="NCBI Taxonomy" id="741673"/>
    <lineage>
        <taxon>Bacteria</taxon>
        <taxon>Pseudomonadati</taxon>
        <taxon>Pseudomonadota</taxon>
        <taxon>Alphaproteobacteria</taxon>
        <taxon>Rhodospirillales</taxon>
        <taxon>Rhodospirillaceae</taxon>
        <taxon>Phaeospirillum</taxon>
    </lineage>
</organism>
<dbReference type="SMART" id="SM00283">
    <property type="entry name" value="MA"/>
    <property type="match status" value="1"/>
</dbReference>
<dbReference type="CDD" id="cd06225">
    <property type="entry name" value="HAMP"/>
    <property type="match status" value="1"/>
</dbReference>
<comment type="caution">
    <text evidence="6">The sequence shown here is derived from an EMBL/GenBank/DDBJ whole genome shotgun (WGS) entry which is preliminary data.</text>
</comment>
<reference evidence="7" key="1">
    <citation type="journal article" date="2019" name="Int. J. Syst. Evol. Microbiol.">
        <title>The Global Catalogue of Microorganisms (GCM) 10K type strain sequencing project: providing services to taxonomists for standard genome sequencing and annotation.</title>
        <authorList>
            <consortium name="The Broad Institute Genomics Platform"/>
            <consortium name="The Broad Institute Genome Sequencing Center for Infectious Disease"/>
            <person name="Wu L."/>
            <person name="Ma J."/>
        </authorList>
    </citation>
    <scope>NUCLEOTIDE SEQUENCE [LARGE SCALE GENOMIC DNA]</scope>
    <source>
        <strain evidence="7">KCTC 15012</strain>
    </source>
</reference>
<feature type="domain" description="Methyl-accepting transducer" evidence="4">
    <location>
        <begin position="302"/>
        <end position="538"/>
    </location>
</feature>
<dbReference type="PANTHER" id="PTHR32089">
    <property type="entry name" value="METHYL-ACCEPTING CHEMOTAXIS PROTEIN MCPB"/>
    <property type="match status" value="1"/>
</dbReference>
<dbReference type="Pfam" id="PF00015">
    <property type="entry name" value="MCPsignal"/>
    <property type="match status" value="1"/>
</dbReference>
<dbReference type="EMBL" id="JBHUIY010000010">
    <property type="protein sequence ID" value="MFD2233529.1"/>
    <property type="molecule type" value="Genomic_DNA"/>
</dbReference>
<dbReference type="Gene3D" id="1.10.287.950">
    <property type="entry name" value="Methyl-accepting chemotaxis protein"/>
    <property type="match status" value="1"/>
</dbReference>
<dbReference type="PANTHER" id="PTHR32089:SF112">
    <property type="entry name" value="LYSOZYME-LIKE PROTEIN-RELATED"/>
    <property type="match status" value="1"/>
</dbReference>
<dbReference type="Gene3D" id="6.10.340.10">
    <property type="match status" value="1"/>
</dbReference>
<dbReference type="Pfam" id="PF00672">
    <property type="entry name" value="HAMP"/>
    <property type="match status" value="1"/>
</dbReference>
<proteinExistence type="inferred from homology"/>
<accession>A0ABW5C884</accession>
<dbReference type="RefSeq" id="WP_377315305.1">
    <property type="nucleotide sequence ID" value="NZ_JBHUIY010000010.1"/>
</dbReference>
<dbReference type="InterPro" id="IPR003660">
    <property type="entry name" value="HAMP_dom"/>
</dbReference>
<feature type="domain" description="HAMP" evidence="5">
    <location>
        <begin position="209"/>
        <end position="262"/>
    </location>
</feature>
<dbReference type="SUPFAM" id="SSF58104">
    <property type="entry name" value="Methyl-accepting chemotaxis protein (MCP) signaling domain"/>
    <property type="match status" value="1"/>
</dbReference>
<comment type="similarity">
    <text evidence="2">Belongs to the methyl-accepting chemotaxis (MCP) protein family.</text>
</comment>
<evidence type="ECO:0000259" key="5">
    <source>
        <dbReference type="PROSITE" id="PS50885"/>
    </source>
</evidence>
<evidence type="ECO:0000256" key="1">
    <source>
        <dbReference type="ARBA" id="ARBA00023224"/>
    </source>
</evidence>